<protein>
    <submittedName>
        <fullName evidence="1">Uncharacterized protein</fullName>
    </submittedName>
</protein>
<sequence length="22" mass="2518">CLQIDRGAIQMRAFTYVAGQYL</sequence>
<proteinExistence type="predicted"/>
<feature type="non-terminal residue" evidence="1">
    <location>
        <position position="1"/>
    </location>
</feature>
<evidence type="ECO:0000313" key="1">
    <source>
        <dbReference type="EMBL" id="EJW89975.1"/>
    </source>
</evidence>
<dbReference type="AlphaFoldDB" id="J9BQV5"/>
<name>J9BQV5_9ZZZZ</name>
<dbReference type="EMBL" id="AMCI01009134">
    <property type="protein sequence ID" value="EJW89975.1"/>
    <property type="molecule type" value="Genomic_DNA"/>
</dbReference>
<reference evidence="1" key="1">
    <citation type="journal article" date="2012" name="PLoS ONE">
        <title>Gene sets for utilization of primary and secondary nutrition supplies in the distal gut of endangered iberian lynx.</title>
        <authorList>
            <person name="Alcaide M."/>
            <person name="Messina E."/>
            <person name="Richter M."/>
            <person name="Bargiela R."/>
            <person name="Peplies J."/>
            <person name="Huws S.A."/>
            <person name="Newbold C.J."/>
            <person name="Golyshin P.N."/>
            <person name="Simon M.A."/>
            <person name="Lopez G."/>
            <person name="Yakimov M.M."/>
            <person name="Ferrer M."/>
        </authorList>
    </citation>
    <scope>NUCLEOTIDE SEQUENCE</scope>
</reference>
<comment type="caution">
    <text evidence="1">The sequence shown here is derived from an EMBL/GenBank/DDBJ whole genome shotgun (WGS) entry which is preliminary data.</text>
</comment>
<accession>J9BQV5</accession>
<gene>
    <name evidence="1" type="ORF">EVA_21920</name>
</gene>
<organism evidence="1">
    <name type="scientific">gut metagenome</name>
    <dbReference type="NCBI Taxonomy" id="749906"/>
    <lineage>
        <taxon>unclassified sequences</taxon>
        <taxon>metagenomes</taxon>
        <taxon>organismal metagenomes</taxon>
    </lineage>
</organism>